<gene>
    <name evidence="1" type="ORF">RSO01_60970</name>
</gene>
<keyword evidence="2" id="KW-1185">Reference proteome</keyword>
<name>A0A512NJ07_9HYPH</name>
<organism evidence="1 2">
    <name type="scientific">Reyranella soli</name>
    <dbReference type="NCBI Taxonomy" id="1230389"/>
    <lineage>
        <taxon>Bacteria</taxon>
        <taxon>Pseudomonadati</taxon>
        <taxon>Pseudomonadota</taxon>
        <taxon>Alphaproteobacteria</taxon>
        <taxon>Hyphomicrobiales</taxon>
        <taxon>Reyranellaceae</taxon>
        <taxon>Reyranella</taxon>
    </lineage>
</organism>
<dbReference type="InterPro" id="IPR042100">
    <property type="entry name" value="Bug_dom1"/>
</dbReference>
<dbReference type="Proteomes" id="UP000321058">
    <property type="component" value="Unassembled WGS sequence"/>
</dbReference>
<proteinExistence type="predicted"/>
<sequence length="64" mass="7066">MPRSPVSAEDCLLQFIRAQSEVKARFAPLGVDPRSDSPAEFATFIKMEVDRYAAIARIAAVEPE</sequence>
<reference evidence="1 2" key="1">
    <citation type="submission" date="2019-07" db="EMBL/GenBank/DDBJ databases">
        <title>Whole genome shotgun sequence of Reyranella soli NBRC 108950.</title>
        <authorList>
            <person name="Hosoyama A."/>
            <person name="Uohara A."/>
            <person name="Ohji S."/>
            <person name="Ichikawa N."/>
        </authorList>
    </citation>
    <scope>NUCLEOTIDE SEQUENCE [LARGE SCALE GENOMIC DNA]</scope>
    <source>
        <strain evidence="1 2">NBRC 108950</strain>
    </source>
</reference>
<evidence type="ECO:0000313" key="2">
    <source>
        <dbReference type="Proteomes" id="UP000321058"/>
    </source>
</evidence>
<dbReference type="AlphaFoldDB" id="A0A512NJ07"/>
<evidence type="ECO:0000313" key="1">
    <source>
        <dbReference type="EMBL" id="GEP58931.1"/>
    </source>
</evidence>
<dbReference type="RefSeq" id="WP_147154313.1">
    <property type="nucleotide sequence ID" value="NZ_BKAJ01000114.1"/>
</dbReference>
<accession>A0A512NJ07</accession>
<comment type="caution">
    <text evidence="1">The sequence shown here is derived from an EMBL/GenBank/DDBJ whole genome shotgun (WGS) entry which is preliminary data.</text>
</comment>
<dbReference type="Gene3D" id="3.40.190.150">
    <property type="entry name" value="Bordetella uptake gene, domain 1"/>
    <property type="match status" value="1"/>
</dbReference>
<protein>
    <submittedName>
        <fullName evidence="1">Uncharacterized protein</fullName>
    </submittedName>
</protein>
<dbReference type="EMBL" id="BKAJ01000114">
    <property type="protein sequence ID" value="GEP58931.1"/>
    <property type="molecule type" value="Genomic_DNA"/>
</dbReference>